<evidence type="ECO:0000313" key="2">
    <source>
        <dbReference type="EMBL" id="TQL56615.1"/>
    </source>
</evidence>
<organism evidence="2 3">
    <name type="scientific">Propioniferax innocua</name>
    <dbReference type="NCBI Taxonomy" id="1753"/>
    <lineage>
        <taxon>Bacteria</taxon>
        <taxon>Bacillati</taxon>
        <taxon>Actinomycetota</taxon>
        <taxon>Actinomycetes</taxon>
        <taxon>Propionibacteriales</taxon>
        <taxon>Propionibacteriaceae</taxon>
        <taxon>Propioniferax</taxon>
    </lineage>
</organism>
<proteinExistence type="predicted"/>
<sequence>MTTSVQWAVLLPLLVGVLVAACDVATFLHARGVVQQAASAAAWAEGRVDRRPGAAHREVHGLMRPTAIEWFDVSAEQDATHVAVTVEARVRLISGGRSVAVSASAPRERAL</sequence>
<dbReference type="AlphaFoldDB" id="A0A542Z8I0"/>
<keyword evidence="3" id="KW-1185">Reference proteome</keyword>
<dbReference type="EMBL" id="VFOR01000004">
    <property type="protein sequence ID" value="TQL56615.1"/>
    <property type="molecule type" value="Genomic_DNA"/>
</dbReference>
<dbReference type="Proteomes" id="UP000316196">
    <property type="component" value="Unassembled WGS sequence"/>
</dbReference>
<feature type="domain" description="TadE-like" evidence="1">
    <location>
        <begin position="3"/>
        <end position="42"/>
    </location>
</feature>
<dbReference type="Pfam" id="PF07811">
    <property type="entry name" value="TadE"/>
    <property type="match status" value="1"/>
</dbReference>
<accession>A0A542Z8I0</accession>
<gene>
    <name evidence="2" type="ORF">FB460_2508</name>
</gene>
<dbReference type="InterPro" id="IPR012495">
    <property type="entry name" value="TadE-like_dom"/>
</dbReference>
<evidence type="ECO:0000259" key="1">
    <source>
        <dbReference type="Pfam" id="PF07811"/>
    </source>
</evidence>
<comment type="caution">
    <text evidence="2">The sequence shown here is derived from an EMBL/GenBank/DDBJ whole genome shotgun (WGS) entry which is preliminary data.</text>
</comment>
<dbReference type="RefSeq" id="WP_170210098.1">
    <property type="nucleotide sequence ID" value="NZ_BAAAMD010000002.1"/>
</dbReference>
<evidence type="ECO:0000313" key="3">
    <source>
        <dbReference type="Proteomes" id="UP000316196"/>
    </source>
</evidence>
<protein>
    <submittedName>
        <fullName evidence="2">TadE-like protein</fullName>
    </submittedName>
</protein>
<reference evidence="2 3" key="1">
    <citation type="submission" date="2019-06" db="EMBL/GenBank/DDBJ databases">
        <title>Sequencing the genomes of 1000 actinobacteria strains.</title>
        <authorList>
            <person name="Klenk H.-P."/>
        </authorList>
    </citation>
    <scope>NUCLEOTIDE SEQUENCE [LARGE SCALE GENOMIC DNA]</scope>
    <source>
        <strain evidence="2 3">DSM 8251</strain>
    </source>
</reference>
<name>A0A542Z8I0_9ACTN</name>